<dbReference type="EMBL" id="CALNXI010004427">
    <property type="protein sequence ID" value="CAH3195790.1"/>
    <property type="molecule type" value="Genomic_DNA"/>
</dbReference>
<name>A0ABN8SXB5_9CNID</name>
<reference evidence="2 3" key="1">
    <citation type="submission" date="2022-05" db="EMBL/GenBank/DDBJ databases">
        <authorList>
            <consortium name="Genoscope - CEA"/>
            <person name="William W."/>
        </authorList>
    </citation>
    <scope>NUCLEOTIDE SEQUENCE [LARGE SCALE GENOMIC DNA]</scope>
</reference>
<accession>A0ABN8SXB5</accession>
<dbReference type="Proteomes" id="UP001159427">
    <property type="component" value="Unassembled WGS sequence"/>
</dbReference>
<organism evidence="2 3">
    <name type="scientific">Porites evermanni</name>
    <dbReference type="NCBI Taxonomy" id="104178"/>
    <lineage>
        <taxon>Eukaryota</taxon>
        <taxon>Metazoa</taxon>
        <taxon>Cnidaria</taxon>
        <taxon>Anthozoa</taxon>
        <taxon>Hexacorallia</taxon>
        <taxon>Scleractinia</taxon>
        <taxon>Fungiina</taxon>
        <taxon>Poritidae</taxon>
        <taxon>Porites</taxon>
    </lineage>
</organism>
<evidence type="ECO:0000256" key="1">
    <source>
        <dbReference type="SAM" id="MobiDB-lite"/>
    </source>
</evidence>
<evidence type="ECO:0000313" key="3">
    <source>
        <dbReference type="Proteomes" id="UP001159427"/>
    </source>
</evidence>
<gene>
    <name evidence="2" type="ORF">PEVE_00031105</name>
</gene>
<feature type="region of interest" description="Disordered" evidence="1">
    <location>
        <begin position="42"/>
        <end position="68"/>
    </location>
</feature>
<comment type="caution">
    <text evidence="2">The sequence shown here is derived from an EMBL/GenBank/DDBJ whole genome shotgun (WGS) entry which is preliminary data.</text>
</comment>
<proteinExistence type="predicted"/>
<sequence length="174" mass="20319">GERRGLVPDQRVEREVGDHAVEKEIRNARDLAVEVLKREKTKLARDQEKKKKKRREREKDQQVAPQQVEHQQAEVVVVALLPEKRTKTVNESEDLAAEAMKRERRKGLVVGKEKEIRKEIEKDVQEAAIVQLLLVHDLRVKVLNKKSLSQVETKEDEMMRTARIEARTLKNPKR</sequence>
<feature type="non-terminal residue" evidence="2">
    <location>
        <position position="1"/>
    </location>
</feature>
<keyword evidence="3" id="KW-1185">Reference proteome</keyword>
<evidence type="ECO:0000313" key="2">
    <source>
        <dbReference type="EMBL" id="CAH3195790.1"/>
    </source>
</evidence>
<protein>
    <submittedName>
        <fullName evidence="2">Uncharacterized protein</fullName>
    </submittedName>
</protein>